<proteinExistence type="predicted"/>
<dbReference type="AlphaFoldDB" id="A0AA39I4M6"/>
<dbReference type="Proteomes" id="UP001175271">
    <property type="component" value="Unassembled WGS sequence"/>
</dbReference>
<keyword evidence="2" id="KW-1133">Transmembrane helix</keyword>
<evidence type="ECO:0000313" key="3">
    <source>
        <dbReference type="EMBL" id="KAK0416684.1"/>
    </source>
</evidence>
<comment type="caution">
    <text evidence="3">The sequence shown here is derived from an EMBL/GenBank/DDBJ whole genome shotgun (WGS) entry which is preliminary data.</text>
</comment>
<accession>A0AA39I4M6</accession>
<gene>
    <name evidence="3" type="ORF">QR680_012630</name>
</gene>
<organism evidence="3 4">
    <name type="scientific">Steinernema hermaphroditum</name>
    <dbReference type="NCBI Taxonomy" id="289476"/>
    <lineage>
        <taxon>Eukaryota</taxon>
        <taxon>Metazoa</taxon>
        <taxon>Ecdysozoa</taxon>
        <taxon>Nematoda</taxon>
        <taxon>Chromadorea</taxon>
        <taxon>Rhabditida</taxon>
        <taxon>Tylenchina</taxon>
        <taxon>Panagrolaimomorpha</taxon>
        <taxon>Strongyloidoidea</taxon>
        <taxon>Steinernematidae</taxon>
        <taxon>Steinernema</taxon>
    </lineage>
</organism>
<keyword evidence="2" id="KW-0812">Transmembrane</keyword>
<protein>
    <submittedName>
        <fullName evidence="3">Uncharacterized protein</fullName>
    </submittedName>
</protein>
<sequence>MVNAFYVRSRCVLGWTESFIKDKKLDMLDSSNAVLFHFIHKHEATNATDKNTGVATSSPTTSQMSISESSVEGNRTTPKDKANFTISITRPATAANNTFASSVPLRTQAWTRSRAVKKPAQHPNGSRIFRFEVKNYTLFFVFIGSLVVAAISGISFFLVALGRLF</sequence>
<feature type="compositionally biased region" description="Polar residues" evidence="1">
    <location>
        <begin position="49"/>
        <end position="76"/>
    </location>
</feature>
<name>A0AA39I4M6_9BILA</name>
<keyword evidence="2" id="KW-0472">Membrane</keyword>
<feature type="transmembrane region" description="Helical" evidence="2">
    <location>
        <begin position="136"/>
        <end position="161"/>
    </location>
</feature>
<dbReference type="EMBL" id="JAUCMV010000002">
    <property type="protein sequence ID" value="KAK0416684.1"/>
    <property type="molecule type" value="Genomic_DNA"/>
</dbReference>
<reference evidence="3" key="1">
    <citation type="submission" date="2023-06" db="EMBL/GenBank/DDBJ databases">
        <title>Genomic analysis of the entomopathogenic nematode Steinernema hermaphroditum.</title>
        <authorList>
            <person name="Schwarz E.M."/>
            <person name="Heppert J.K."/>
            <person name="Baniya A."/>
            <person name="Schwartz H.T."/>
            <person name="Tan C.-H."/>
            <person name="Antoshechkin I."/>
            <person name="Sternberg P.W."/>
            <person name="Goodrich-Blair H."/>
            <person name="Dillman A.R."/>
        </authorList>
    </citation>
    <scope>NUCLEOTIDE SEQUENCE</scope>
    <source>
        <strain evidence="3">PS9179</strain>
        <tissue evidence="3">Whole animal</tissue>
    </source>
</reference>
<keyword evidence="4" id="KW-1185">Reference proteome</keyword>
<evidence type="ECO:0000256" key="1">
    <source>
        <dbReference type="SAM" id="MobiDB-lite"/>
    </source>
</evidence>
<evidence type="ECO:0000256" key="2">
    <source>
        <dbReference type="SAM" id="Phobius"/>
    </source>
</evidence>
<feature type="region of interest" description="Disordered" evidence="1">
    <location>
        <begin position="49"/>
        <end position="78"/>
    </location>
</feature>
<evidence type="ECO:0000313" key="4">
    <source>
        <dbReference type="Proteomes" id="UP001175271"/>
    </source>
</evidence>